<evidence type="ECO:0000313" key="2">
    <source>
        <dbReference type="Proteomes" id="UP000503447"/>
    </source>
</evidence>
<evidence type="ECO:0000313" key="1">
    <source>
        <dbReference type="EMBL" id="QJW92538.1"/>
    </source>
</evidence>
<protein>
    <recommendedName>
        <fullName evidence="3">Mobile element protein</fullName>
    </recommendedName>
</protein>
<organism evidence="1 2">
    <name type="scientific">Frigoriglobus tundricola</name>
    <dbReference type="NCBI Taxonomy" id="2774151"/>
    <lineage>
        <taxon>Bacteria</taxon>
        <taxon>Pseudomonadati</taxon>
        <taxon>Planctomycetota</taxon>
        <taxon>Planctomycetia</taxon>
        <taxon>Gemmatales</taxon>
        <taxon>Gemmataceae</taxon>
        <taxon>Frigoriglobus</taxon>
    </lineage>
</organism>
<dbReference type="InterPro" id="IPR036397">
    <property type="entry name" value="RNaseH_sf"/>
</dbReference>
<dbReference type="Gene3D" id="3.30.420.10">
    <property type="entry name" value="Ribonuclease H-like superfamily/Ribonuclease H"/>
    <property type="match status" value="1"/>
</dbReference>
<accession>A0A6M5YEY9</accession>
<dbReference type="KEGG" id="ftj:FTUN_0034"/>
<proteinExistence type="predicted"/>
<sequence length="122" mass="13851">MVGILLPHYGELSLYFAQSALTSDFIVDVVERWWQGIKGRFPNVRTLLVNQDNGPENSSRRTQYVKRLAAFAVAGGVKVRLACYPPYHSKYNPIERCWGALEQHWNGSVLDSVRRPCGSRGR</sequence>
<dbReference type="GO" id="GO:0003676">
    <property type="term" value="F:nucleic acid binding"/>
    <property type="evidence" value="ECO:0007669"/>
    <property type="project" value="InterPro"/>
</dbReference>
<dbReference type="Proteomes" id="UP000503447">
    <property type="component" value="Chromosome"/>
</dbReference>
<dbReference type="InterPro" id="IPR011518">
    <property type="entry name" value="Transposase_36"/>
</dbReference>
<dbReference type="EMBL" id="CP053452">
    <property type="protein sequence ID" value="QJW92538.1"/>
    <property type="molecule type" value="Genomic_DNA"/>
</dbReference>
<gene>
    <name evidence="1" type="ORF">FTUN_0034</name>
</gene>
<keyword evidence="2" id="KW-1185">Reference proteome</keyword>
<reference evidence="2" key="1">
    <citation type="submission" date="2020-05" db="EMBL/GenBank/DDBJ databases">
        <title>Frigoriglobus tundricola gen. nov., sp. nov., a psychrotolerant cellulolytic planctomycete of the family Gemmataceae with two divergent copies of 16S rRNA gene.</title>
        <authorList>
            <person name="Kulichevskaya I.S."/>
            <person name="Ivanova A.A."/>
            <person name="Naumoff D.G."/>
            <person name="Beletsky A.V."/>
            <person name="Rijpstra W.I.C."/>
            <person name="Sinninghe Damste J.S."/>
            <person name="Mardanov A.V."/>
            <person name="Ravin N.V."/>
            <person name="Dedysh S.N."/>
        </authorList>
    </citation>
    <scope>NUCLEOTIDE SEQUENCE [LARGE SCALE GENOMIC DNA]</scope>
    <source>
        <strain evidence="2">PL17</strain>
    </source>
</reference>
<dbReference type="Pfam" id="PF07592">
    <property type="entry name" value="DDE_Tnp_ISAZ013"/>
    <property type="match status" value="1"/>
</dbReference>
<dbReference type="AlphaFoldDB" id="A0A6M5YEY9"/>
<evidence type="ECO:0008006" key="3">
    <source>
        <dbReference type="Google" id="ProtNLM"/>
    </source>
</evidence>
<name>A0A6M5YEY9_9BACT</name>